<evidence type="ECO:0000313" key="4">
    <source>
        <dbReference type="EMBL" id="MBP1047427.1"/>
    </source>
</evidence>
<feature type="domain" description="HTH tetR-type" evidence="3">
    <location>
        <begin position="6"/>
        <end position="66"/>
    </location>
</feature>
<accession>A0ABS4CMC3</accession>
<dbReference type="PANTHER" id="PTHR43479">
    <property type="entry name" value="ACREF/ENVCD OPERON REPRESSOR-RELATED"/>
    <property type="match status" value="1"/>
</dbReference>
<reference evidence="4 5" key="1">
    <citation type="submission" date="2020-12" db="EMBL/GenBank/DDBJ databases">
        <title>Vagococcus allomyrinae sp. nov. and Enterococcus lavae sp. nov., isolated from the larvae of Allomyrina dichotoma.</title>
        <authorList>
            <person name="Lee S.D."/>
        </authorList>
    </citation>
    <scope>NUCLEOTIDE SEQUENCE [LARGE SCALE GENOMIC DNA]</scope>
    <source>
        <strain evidence="4 5">BWM-S5</strain>
    </source>
</reference>
<dbReference type="EMBL" id="JAEDXU010000007">
    <property type="protein sequence ID" value="MBP1047427.1"/>
    <property type="molecule type" value="Genomic_DNA"/>
</dbReference>
<sequence>MDRRKRKSQMAIKAALIQLLNKKEFNAVKVSEICELADINRGTFYLNYLDKYDLLEKIIHEQIDLLVLYCKERQHGEYSSLNLTFCYIAENKTVFRLIFTADSQGIFNQYLAQHILSELSADSTSEIKAIFTASGITGILGWYLLNESATVESLYEIEDIVAKLQ</sequence>
<organism evidence="4 5">
    <name type="scientific">Enterococcus larvae</name>
    <dbReference type="NCBI Taxonomy" id="2794352"/>
    <lineage>
        <taxon>Bacteria</taxon>
        <taxon>Bacillati</taxon>
        <taxon>Bacillota</taxon>
        <taxon>Bacilli</taxon>
        <taxon>Lactobacillales</taxon>
        <taxon>Enterococcaceae</taxon>
        <taxon>Enterococcus</taxon>
    </lineage>
</organism>
<dbReference type="Proteomes" id="UP000673375">
    <property type="component" value="Unassembled WGS sequence"/>
</dbReference>
<dbReference type="InterPro" id="IPR001647">
    <property type="entry name" value="HTH_TetR"/>
</dbReference>
<keyword evidence="5" id="KW-1185">Reference proteome</keyword>
<dbReference type="SUPFAM" id="SSF46689">
    <property type="entry name" value="Homeodomain-like"/>
    <property type="match status" value="1"/>
</dbReference>
<evidence type="ECO:0000313" key="5">
    <source>
        <dbReference type="Proteomes" id="UP000673375"/>
    </source>
</evidence>
<dbReference type="PANTHER" id="PTHR43479:SF7">
    <property type="entry name" value="TETR-FAMILY TRANSCRIPTIONAL REGULATOR"/>
    <property type="match status" value="1"/>
</dbReference>
<dbReference type="Gene3D" id="1.10.357.10">
    <property type="entry name" value="Tetracycline Repressor, domain 2"/>
    <property type="match status" value="1"/>
</dbReference>
<evidence type="ECO:0000256" key="2">
    <source>
        <dbReference type="PROSITE-ProRule" id="PRU00335"/>
    </source>
</evidence>
<protein>
    <submittedName>
        <fullName evidence="4">TetR/AcrR family transcriptional regulator</fullName>
    </submittedName>
</protein>
<dbReference type="InterPro" id="IPR009057">
    <property type="entry name" value="Homeodomain-like_sf"/>
</dbReference>
<dbReference type="Pfam" id="PF00440">
    <property type="entry name" value="TetR_N"/>
    <property type="match status" value="1"/>
</dbReference>
<name>A0ABS4CMC3_9ENTE</name>
<dbReference type="RefSeq" id="WP_209558201.1">
    <property type="nucleotide sequence ID" value="NZ_JAEDXU010000007.1"/>
</dbReference>
<feature type="DNA-binding region" description="H-T-H motif" evidence="2">
    <location>
        <begin position="29"/>
        <end position="48"/>
    </location>
</feature>
<dbReference type="PROSITE" id="PS50977">
    <property type="entry name" value="HTH_TETR_2"/>
    <property type="match status" value="1"/>
</dbReference>
<evidence type="ECO:0000259" key="3">
    <source>
        <dbReference type="PROSITE" id="PS50977"/>
    </source>
</evidence>
<comment type="caution">
    <text evidence="4">The sequence shown here is derived from an EMBL/GenBank/DDBJ whole genome shotgun (WGS) entry which is preliminary data.</text>
</comment>
<dbReference type="InterPro" id="IPR050624">
    <property type="entry name" value="HTH-type_Tx_Regulator"/>
</dbReference>
<proteinExistence type="predicted"/>
<evidence type="ECO:0000256" key="1">
    <source>
        <dbReference type="ARBA" id="ARBA00023125"/>
    </source>
</evidence>
<gene>
    <name evidence="4" type="ORF">I6N96_14170</name>
</gene>
<keyword evidence="1 2" id="KW-0238">DNA-binding</keyword>